<feature type="region of interest" description="Disordered" evidence="2">
    <location>
        <begin position="1"/>
        <end position="28"/>
    </location>
</feature>
<keyword evidence="5" id="KW-1185">Reference proteome</keyword>
<feature type="compositionally biased region" description="Acidic residues" evidence="2">
    <location>
        <begin position="444"/>
        <end position="478"/>
    </location>
</feature>
<accession>A0A811MHK8</accession>
<evidence type="ECO:0000313" key="5">
    <source>
        <dbReference type="Proteomes" id="UP000604825"/>
    </source>
</evidence>
<dbReference type="OrthoDB" id="10659407at2759"/>
<feature type="region of interest" description="Disordered" evidence="2">
    <location>
        <begin position="174"/>
        <end position="486"/>
    </location>
</feature>
<reference evidence="4" key="1">
    <citation type="submission" date="2020-10" db="EMBL/GenBank/DDBJ databases">
        <authorList>
            <person name="Han B."/>
            <person name="Lu T."/>
            <person name="Zhao Q."/>
            <person name="Huang X."/>
            <person name="Zhao Y."/>
        </authorList>
    </citation>
    <scope>NUCLEOTIDE SEQUENCE</scope>
</reference>
<feature type="compositionally biased region" description="Acidic residues" evidence="2">
    <location>
        <begin position="382"/>
        <end position="399"/>
    </location>
</feature>
<organism evidence="4 5">
    <name type="scientific">Miscanthus lutarioriparius</name>
    <dbReference type="NCBI Taxonomy" id="422564"/>
    <lineage>
        <taxon>Eukaryota</taxon>
        <taxon>Viridiplantae</taxon>
        <taxon>Streptophyta</taxon>
        <taxon>Embryophyta</taxon>
        <taxon>Tracheophyta</taxon>
        <taxon>Spermatophyta</taxon>
        <taxon>Magnoliopsida</taxon>
        <taxon>Liliopsida</taxon>
        <taxon>Poales</taxon>
        <taxon>Poaceae</taxon>
        <taxon>PACMAD clade</taxon>
        <taxon>Panicoideae</taxon>
        <taxon>Andropogonodae</taxon>
        <taxon>Andropogoneae</taxon>
        <taxon>Saccharinae</taxon>
        <taxon>Miscanthus</taxon>
    </lineage>
</organism>
<evidence type="ECO:0000313" key="4">
    <source>
        <dbReference type="EMBL" id="CAD6206891.1"/>
    </source>
</evidence>
<proteinExistence type="predicted"/>
<sequence>MEDDWIFLGDGTGSGTDSASASDDDSGFTIVRRGRKGGDQCSVVVSDDGPALPRVAAVAVPQPTPPGLSFKVVSYAEAFSASASSSSEDGGGRELMPGCNDEATAGKAIIQGAGIDDAAGTGSTDDCTVTCKEGCESGQVAEHDGTGSSAEAPSVAVAAAPAVNCPETTAPVLYGEAHPELASGIDQGGAEEVEDEDSESCEEDDDDDTENSSEDEEDTDSSSEDEDEDTFSSSDEEYTESFSEEEYTAEIYSEEEEEEDNDAESSGEEEEEEGSESCVEVDYVESSAEESHDADNTGGEEDDDSEVSGEEQEEEHDDAECSDEVDDVESTGEEEDAESTGEEEGDDDPEISCDDDVECSGEEDDVESSGDKPADPESSSADSDDDAESSGEEEEEEETGATAACDANAEQGSANANGAVKERSESFPSKYYDDMDTDSSGSDMDTDSSDSGSDMDTDSSDMEDDDCLESDEEDDIADVAENGNQHIFDKLFPKAKACGANMDDYEEEEEEEDGSLFDMLLPRDCAIDDDIDSFDGEDEAATATVTCAYSAEPSHGTRRPEFAVRAARGYDDVDTDSDMEDGDGEVAADVNGTSLYDWPRARATTGGGIESQCWGFACQSQTERQALWEREDLRRVLKDLRRQLAAEAFESSGQQQQRSYDDVDDTCDVPGTAAPGGGPAGSFTCAPTPEAQFTARSVRDTERELAMEEARRREAAQQELDRALAREAAPAAEALASALEDCATAERQATGDVTRPAVAKRDVPADFTFIIGVYMFVFLVVSLLSLALPSN</sequence>
<feature type="transmembrane region" description="Helical" evidence="3">
    <location>
        <begin position="767"/>
        <end position="788"/>
    </location>
</feature>
<evidence type="ECO:0000256" key="1">
    <source>
        <dbReference type="SAM" id="Coils"/>
    </source>
</evidence>
<dbReference type="AlphaFoldDB" id="A0A811MHK8"/>
<feature type="region of interest" description="Disordered" evidence="2">
    <location>
        <begin position="648"/>
        <end position="682"/>
    </location>
</feature>
<evidence type="ECO:0000256" key="2">
    <source>
        <dbReference type="SAM" id="MobiDB-lite"/>
    </source>
</evidence>
<evidence type="ECO:0000256" key="3">
    <source>
        <dbReference type="SAM" id="Phobius"/>
    </source>
</evidence>
<feature type="coiled-coil region" evidence="1">
    <location>
        <begin position="698"/>
        <end position="726"/>
    </location>
</feature>
<keyword evidence="1" id="KW-0175">Coiled coil</keyword>
<keyword evidence="3" id="KW-0472">Membrane</keyword>
<comment type="caution">
    <text evidence="4">The sequence shown here is derived from an EMBL/GenBank/DDBJ whole genome shotgun (WGS) entry which is preliminary data.</text>
</comment>
<protein>
    <submittedName>
        <fullName evidence="4">Uncharacterized protein</fullName>
    </submittedName>
</protein>
<dbReference type="EMBL" id="CAJGYO010000001">
    <property type="protein sequence ID" value="CAD6206891.1"/>
    <property type="molecule type" value="Genomic_DNA"/>
</dbReference>
<feature type="compositionally biased region" description="Acidic residues" evidence="2">
    <location>
        <begin position="189"/>
        <end position="275"/>
    </location>
</feature>
<gene>
    <name evidence="4" type="ORF">NCGR_LOCUS4518</name>
</gene>
<dbReference type="Proteomes" id="UP000604825">
    <property type="component" value="Unassembled WGS sequence"/>
</dbReference>
<name>A0A811MHK8_9POAL</name>
<keyword evidence="3" id="KW-1133">Transmembrane helix</keyword>
<keyword evidence="3" id="KW-0812">Transmembrane</keyword>
<feature type="compositionally biased region" description="Acidic residues" evidence="2">
    <location>
        <begin position="298"/>
        <end position="368"/>
    </location>
</feature>